<dbReference type="AlphaFoldDB" id="A0A1M5D9X9"/>
<comment type="subcellular location">
    <subcellularLocation>
        <location evidence="1">Membrane</location>
        <topology evidence="1">Single-pass membrane protein</topology>
    </subcellularLocation>
</comment>
<dbReference type="PANTHER" id="PTHR30386">
    <property type="entry name" value="MEMBRANE FUSION SUBUNIT OF EMRAB-TOLC MULTIDRUG EFFLUX PUMP"/>
    <property type="match status" value="1"/>
</dbReference>
<dbReference type="GO" id="GO:0016020">
    <property type="term" value="C:membrane"/>
    <property type="evidence" value="ECO:0007669"/>
    <property type="project" value="UniProtKB-SubCell"/>
</dbReference>
<keyword evidence="2 7" id="KW-0812">Transmembrane</keyword>
<feature type="compositionally biased region" description="Basic and acidic residues" evidence="6">
    <location>
        <begin position="1"/>
        <end position="10"/>
    </location>
</feature>
<dbReference type="InterPro" id="IPR058634">
    <property type="entry name" value="AaeA-lik-b-barrel"/>
</dbReference>
<dbReference type="Gene3D" id="1.10.287.470">
    <property type="entry name" value="Helix hairpin bin"/>
    <property type="match status" value="1"/>
</dbReference>
<feature type="transmembrane region" description="Helical" evidence="7">
    <location>
        <begin position="34"/>
        <end position="55"/>
    </location>
</feature>
<sequence>MSEHQDRPADAAETAPDSGDTSDEAKGSSRRKRITLIIVAIVVVAAVVGGVLWYLHARQFATTDDAFIGGDVVRVSAQEAGALIAVPVTSNQQVQAGDVLARIDDAALQAELALRQAQLAQARTAMGEAEAGIAEAQAALAGAQSNAAGAQVTAQNARTKADRYAALVDETGQTSISRQTNDDTQAAADEAEAAATAAATQVKTAESRVAAAEAQAASAKANIKAAEANVAATQVSVDHTTITAPIDGQVVQNNVNLGSYVAAGTQLMAIVPNDLYVTANFKETQIADIHPGQAVDITIDAFPDVDFSGTVVSIQNGAGQAFQLLPPQNATGNFVKVVQRVPVRISIDKPSLADYPIGPGMSVLPRIHLDD</sequence>
<organism evidence="10 11">
    <name type="scientific">Loktanella atrilutea</name>
    <dbReference type="NCBI Taxonomy" id="366533"/>
    <lineage>
        <taxon>Bacteria</taxon>
        <taxon>Pseudomonadati</taxon>
        <taxon>Pseudomonadota</taxon>
        <taxon>Alphaproteobacteria</taxon>
        <taxon>Rhodobacterales</taxon>
        <taxon>Roseobacteraceae</taxon>
        <taxon>Loktanella</taxon>
    </lineage>
</organism>
<name>A0A1M5D9X9_LOKAT</name>
<dbReference type="InterPro" id="IPR058625">
    <property type="entry name" value="MdtA-like_BSH"/>
</dbReference>
<evidence type="ECO:0000256" key="5">
    <source>
        <dbReference type="SAM" id="Coils"/>
    </source>
</evidence>
<evidence type="ECO:0000256" key="6">
    <source>
        <dbReference type="SAM" id="MobiDB-lite"/>
    </source>
</evidence>
<dbReference type="EMBL" id="FQUE01000009">
    <property type="protein sequence ID" value="SHF63727.1"/>
    <property type="molecule type" value="Genomic_DNA"/>
</dbReference>
<evidence type="ECO:0000256" key="2">
    <source>
        <dbReference type="ARBA" id="ARBA00022692"/>
    </source>
</evidence>
<dbReference type="Gene3D" id="2.40.30.170">
    <property type="match status" value="1"/>
</dbReference>
<keyword evidence="4 7" id="KW-0472">Membrane</keyword>
<protein>
    <submittedName>
        <fullName evidence="10">Membrane fusion protein, multidrug efflux system</fullName>
    </submittedName>
</protein>
<evidence type="ECO:0000256" key="7">
    <source>
        <dbReference type="SAM" id="Phobius"/>
    </source>
</evidence>
<reference evidence="11" key="1">
    <citation type="submission" date="2016-11" db="EMBL/GenBank/DDBJ databases">
        <authorList>
            <person name="Varghese N."/>
            <person name="Submissions S."/>
        </authorList>
    </citation>
    <scope>NUCLEOTIDE SEQUENCE [LARGE SCALE GENOMIC DNA]</scope>
    <source>
        <strain evidence="11">DSM 29326</strain>
    </source>
</reference>
<keyword evidence="5" id="KW-0175">Coiled coil</keyword>
<dbReference type="STRING" id="366533.SAMN05444339_10990"/>
<dbReference type="GO" id="GO:0055085">
    <property type="term" value="P:transmembrane transport"/>
    <property type="evidence" value="ECO:0007669"/>
    <property type="project" value="InterPro"/>
</dbReference>
<evidence type="ECO:0000313" key="10">
    <source>
        <dbReference type="EMBL" id="SHF63727.1"/>
    </source>
</evidence>
<proteinExistence type="predicted"/>
<evidence type="ECO:0000259" key="9">
    <source>
        <dbReference type="Pfam" id="PF25963"/>
    </source>
</evidence>
<keyword evidence="11" id="KW-1185">Reference proteome</keyword>
<dbReference type="Proteomes" id="UP000183987">
    <property type="component" value="Unassembled WGS sequence"/>
</dbReference>
<dbReference type="OrthoDB" id="9811754at2"/>
<evidence type="ECO:0000256" key="1">
    <source>
        <dbReference type="ARBA" id="ARBA00004167"/>
    </source>
</evidence>
<dbReference type="Gene3D" id="2.40.50.100">
    <property type="match status" value="1"/>
</dbReference>
<accession>A0A1M5D9X9</accession>
<keyword evidence="3 7" id="KW-1133">Transmembrane helix</keyword>
<dbReference type="RefSeq" id="WP_084114461.1">
    <property type="nucleotide sequence ID" value="NZ_FQUE01000009.1"/>
</dbReference>
<evidence type="ECO:0000256" key="3">
    <source>
        <dbReference type="ARBA" id="ARBA00022989"/>
    </source>
</evidence>
<evidence type="ECO:0000259" key="8">
    <source>
        <dbReference type="Pfam" id="PF25917"/>
    </source>
</evidence>
<dbReference type="Pfam" id="PF25917">
    <property type="entry name" value="BSH_RND"/>
    <property type="match status" value="1"/>
</dbReference>
<dbReference type="PANTHER" id="PTHR30386:SF26">
    <property type="entry name" value="TRANSPORT PROTEIN COMB"/>
    <property type="match status" value="1"/>
</dbReference>
<evidence type="ECO:0000313" key="11">
    <source>
        <dbReference type="Proteomes" id="UP000183987"/>
    </source>
</evidence>
<feature type="coiled-coil region" evidence="5">
    <location>
        <begin position="188"/>
        <end position="229"/>
    </location>
</feature>
<gene>
    <name evidence="10" type="ORF">SAMN05444339_10990</name>
</gene>
<feature type="domain" description="Multidrug resistance protein MdtA-like barrel-sandwich hybrid" evidence="8">
    <location>
        <begin position="72"/>
        <end position="271"/>
    </location>
</feature>
<dbReference type="SUPFAM" id="SSF111369">
    <property type="entry name" value="HlyD-like secretion proteins"/>
    <property type="match status" value="2"/>
</dbReference>
<evidence type="ECO:0000256" key="4">
    <source>
        <dbReference type="ARBA" id="ARBA00023136"/>
    </source>
</evidence>
<feature type="domain" description="p-hydroxybenzoic acid efflux pump subunit AaeA-like beta-barrel" evidence="9">
    <location>
        <begin position="275"/>
        <end position="361"/>
    </location>
</feature>
<feature type="region of interest" description="Disordered" evidence="6">
    <location>
        <begin position="1"/>
        <end position="26"/>
    </location>
</feature>
<dbReference type="InterPro" id="IPR050739">
    <property type="entry name" value="MFP"/>
</dbReference>
<dbReference type="Pfam" id="PF25963">
    <property type="entry name" value="Beta-barrel_AAEA"/>
    <property type="match status" value="1"/>
</dbReference>